<dbReference type="Pfam" id="PF00089">
    <property type="entry name" value="Trypsin"/>
    <property type="match status" value="1"/>
</dbReference>
<dbReference type="SMART" id="SM00020">
    <property type="entry name" value="Tryp_SPc"/>
    <property type="match status" value="1"/>
</dbReference>
<keyword evidence="1" id="KW-0645">Protease</keyword>
<gene>
    <name evidence="8" type="primary">Prss34</name>
    <name evidence="8" type="ORF">PHOROB_LOCUS4653</name>
</gene>
<reference evidence="8" key="1">
    <citation type="submission" date="2022-06" db="EMBL/GenBank/DDBJ databases">
        <authorList>
            <person name="Andreotti S."/>
            <person name="Wyler E."/>
        </authorList>
    </citation>
    <scope>NUCLEOTIDE SEQUENCE</scope>
</reference>
<keyword evidence="4" id="KW-0720">Serine protease</keyword>
<dbReference type="Gene3D" id="2.40.10.10">
    <property type="entry name" value="Trypsin-like serine proteases"/>
    <property type="match status" value="2"/>
</dbReference>
<protein>
    <submittedName>
        <fullName evidence="8">Prss34 protein</fullName>
    </submittedName>
</protein>
<evidence type="ECO:0000313" key="9">
    <source>
        <dbReference type="Proteomes" id="UP001152836"/>
    </source>
</evidence>
<keyword evidence="9" id="KW-1185">Reference proteome</keyword>
<dbReference type="PROSITE" id="PS50240">
    <property type="entry name" value="TRYPSIN_DOM"/>
    <property type="match status" value="1"/>
</dbReference>
<sequence length="367" mass="40521">MPTSCGRKINGILGSLKGRQKVGHSHSYLSGPLPSGLLVQKPLFGTSDLCEPGMLWLLFLTLPCLGSTMPVTPDLSSGQELVGIVGGCPVPVSRFPWQVSLRFYDMKERKWEHICGGSLIHPQWVLTAAHCVQPKELEACGFRVQVGQLRLYENDHLTRVSRIIRHPKFNERLSAVGGADIALLKLDTPVMLSEHVYPVTLPAASQKVSPRKTCWVAGWGVIEDNMPLPPPYHLREVAVPIVGNNDCEQKYQTNSSLDSKTRIIKEDMLCAGMEGRDSCQHDSGGPLVCRWNCSWVQVGVVSWGRGCGLPDFPGVYTRVMNYMSWIHRYVPKFPEPSMGPDGIHTTKETLTTLADHLTPSSGLPSPY</sequence>
<evidence type="ECO:0000256" key="4">
    <source>
        <dbReference type="ARBA" id="ARBA00022825"/>
    </source>
</evidence>
<dbReference type="GO" id="GO:0006508">
    <property type="term" value="P:proteolysis"/>
    <property type="evidence" value="ECO:0007669"/>
    <property type="project" value="UniProtKB-KW"/>
</dbReference>
<dbReference type="InterPro" id="IPR043504">
    <property type="entry name" value="Peptidase_S1_PA_chymotrypsin"/>
</dbReference>
<dbReference type="Proteomes" id="UP001152836">
    <property type="component" value="Unassembled WGS sequence"/>
</dbReference>
<keyword evidence="6" id="KW-0325">Glycoprotein</keyword>
<dbReference type="PANTHER" id="PTHR24253:SF144">
    <property type="entry name" value="CHYMOTRYPSIN-LIKE PROTEASE CTRL-1-RELATED"/>
    <property type="match status" value="1"/>
</dbReference>
<keyword evidence="5" id="KW-1015">Disulfide bond</keyword>
<comment type="caution">
    <text evidence="8">The sequence shown here is derived from an EMBL/GenBank/DDBJ whole genome shotgun (WGS) entry which is preliminary data.</text>
</comment>
<dbReference type="InterPro" id="IPR001254">
    <property type="entry name" value="Trypsin_dom"/>
</dbReference>
<dbReference type="GO" id="GO:0004252">
    <property type="term" value="F:serine-type endopeptidase activity"/>
    <property type="evidence" value="ECO:0007669"/>
    <property type="project" value="InterPro"/>
</dbReference>
<dbReference type="PROSITE" id="PS00134">
    <property type="entry name" value="TRYPSIN_HIS"/>
    <property type="match status" value="1"/>
</dbReference>
<dbReference type="InterPro" id="IPR018114">
    <property type="entry name" value="TRYPSIN_HIS"/>
</dbReference>
<feature type="domain" description="Peptidase S1" evidence="7">
    <location>
        <begin position="84"/>
        <end position="331"/>
    </location>
</feature>
<dbReference type="PANTHER" id="PTHR24253">
    <property type="entry name" value="TRANSMEMBRANE PROTEASE SERINE"/>
    <property type="match status" value="1"/>
</dbReference>
<organism evidence="8 9">
    <name type="scientific">Phodopus roborovskii</name>
    <name type="common">Roborovski's desert hamster</name>
    <name type="synonym">Cricetulus roborovskii</name>
    <dbReference type="NCBI Taxonomy" id="109678"/>
    <lineage>
        <taxon>Eukaryota</taxon>
        <taxon>Metazoa</taxon>
        <taxon>Chordata</taxon>
        <taxon>Craniata</taxon>
        <taxon>Vertebrata</taxon>
        <taxon>Euteleostomi</taxon>
        <taxon>Mammalia</taxon>
        <taxon>Eutheria</taxon>
        <taxon>Euarchontoglires</taxon>
        <taxon>Glires</taxon>
        <taxon>Rodentia</taxon>
        <taxon>Myomorpha</taxon>
        <taxon>Muroidea</taxon>
        <taxon>Cricetidae</taxon>
        <taxon>Cricetinae</taxon>
        <taxon>Phodopus</taxon>
    </lineage>
</organism>
<dbReference type="FunFam" id="2.40.10.10:FF:000039">
    <property type="entry name" value="Brain-specific serine protease 4"/>
    <property type="match status" value="1"/>
</dbReference>
<evidence type="ECO:0000313" key="8">
    <source>
        <dbReference type="EMBL" id="CAH6786614.1"/>
    </source>
</evidence>
<evidence type="ECO:0000256" key="2">
    <source>
        <dbReference type="ARBA" id="ARBA00022729"/>
    </source>
</evidence>
<evidence type="ECO:0000256" key="1">
    <source>
        <dbReference type="ARBA" id="ARBA00022670"/>
    </source>
</evidence>
<evidence type="ECO:0000256" key="5">
    <source>
        <dbReference type="ARBA" id="ARBA00023157"/>
    </source>
</evidence>
<evidence type="ECO:0000256" key="3">
    <source>
        <dbReference type="ARBA" id="ARBA00022801"/>
    </source>
</evidence>
<dbReference type="InterPro" id="IPR009003">
    <property type="entry name" value="Peptidase_S1_PA"/>
</dbReference>
<dbReference type="AlphaFoldDB" id="A0AAU9Z1X7"/>
<evidence type="ECO:0000259" key="7">
    <source>
        <dbReference type="PROSITE" id="PS50240"/>
    </source>
</evidence>
<dbReference type="CDD" id="cd00190">
    <property type="entry name" value="Tryp_SPc"/>
    <property type="match status" value="1"/>
</dbReference>
<dbReference type="SUPFAM" id="SSF50494">
    <property type="entry name" value="Trypsin-like serine proteases"/>
    <property type="match status" value="1"/>
</dbReference>
<proteinExistence type="predicted"/>
<evidence type="ECO:0000256" key="6">
    <source>
        <dbReference type="ARBA" id="ARBA00023180"/>
    </source>
</evidence>
<name>A0AAU9Z1X7_PHORO</name>
<dbReference type="EMBL" id="CALSGD010001391">
    <property type="protein sequence ID" value="CAH6786614.1"/>
    <property type="molecule type" value="Genomic_DNA"/>
</dbReference>
<dbReference type="InterPro" id="IPR001314">
    <property type="entry name" value="Peptidase_S1A"/>
</dbReference>
<keyword evidence="3" id="KW-0378">Hydrolase</keyword>
<dbReference type="PRINTS" id="PR00722">
    <property type="entry name" value="CHYMOTRYPSIN"/>
</dbReference>
<keyword evidence="2" id="KW-0732">Signal</keyword>
<accession>A0AAU9Z1X7</accession>